<evidence type="ECO:0000313" key="5">
    <source>
        <dbReference type="EMBL" id="KAL3766033.1"/>
    </source>
</evidence>
<dbReference type="Proteomes" id="UP001530293">
    <property type="component" value="Unassembled WGS sequence"/>
</dbReference>
<dbReference type="InterPro" id="IPR049258">
    <property type="entry name" value="ODAD1_CC"/>
</dbReference>
<feature type="compositionally biased region" description="Low complexity" evidence="3">
    <location>
        <begin position="36"/>
        <end position="45"/>
    </location>
</feature>
<dbReference type="Pfam" id="PF21773">
    <property type="entry name" value="ODAD1_CC"/>
    <property type="match status" value="1"/>
</dbReference>
<feature type="coiled-coil region" evidence="2">
    <location>
        <begin position="264"/>
        <end position="339"/>
    </location>
</feature>
<protein>
    <recommendedName>
        <fullName evidence="4">ODAD1 central coiled coil region domain-containing protein</fullName>
    </recommendedName>
</protein>
<dbReference type="PANTHER" id="PTHR21694">
    <property type="entry name" value="COILED-COIL DOMAIN-CONTAINING PROTEIN 63"/>
    <property type="match status" value="1"/>
</dbReference>
<evidence type="ECO:0000313" key="6">
    <source>
        <dbReference type="Proteomes" id="UP001530293"/>
    </source>
</evidence>
<feature type="coiled-coil region" evidence="2">
    <location>
        <begin position="374"/>
        <end position="432"/>
    </location>
</feature>
<evidence type="ECO:0000259" key="4">
    <source>
        <dbReference type="Pfam" id="PF21773"/>
    </source>
</evidence>
<dbReference type="AlphaFoldDB" id="A0ABD3MQJ3"/>
<keyword evidence="6" id="KW-1185">Reference proteome</keyword>
<dbReference type="EMBL" id="JALLBG020000089">
    <property type="protein sequence ID" value="KAL3766033.1"/>
    <property type="molecule type" value="Genomic_DNA"/>
</dbReference>
<gene>
    <name evidence="5" type="ORF">ACHAWU_002748</name>
</gene>
<accession>A0ABD3MQJ3</accession>
<dbReference type="PANTHER" id="PTHR21694:SF18">
    <property type="entry name" value="COILED-COIL DOMAIN-CONTAINING PROTEIN 63"/>
    <property type="match status" value="1"/>
</dbReference>
<reference evidence="5 6" key="1">
    <citation type="submission" date="2024-10" db="EMBL/GenBank/DDBJ databases">
        <title>Updated reference genomes for cyclostephanoid diatoms.</title>
        <authorList>
            <person name="Roberts W.R."/>
            <person name="Alverson A.J."/>
        </authorList>
    </citation>
    <scope>NUCLEOTIDE SEQUENCE [LARGE SCALE GENOMIC DNA]</scope>
    <source>
        <strain evidence="5 6">AJA232-27</strain>
    </source>
</reference>
<sequence>MNNLSSTAEEFRGGNNGGSASNTNVSKNPAGRKDVVNVAGNGNNNDNEDDLDILRKEYRNMQANRNAFAHESDRVLRRQLATLEKLRAENETLKADVARLQTRHMTRPINSYEQSQLDRLYQELEKYTSAVEEEKTKAALMEKEITNLRDEIWKRRREMGGVNATADNQRQVEKKVQLLEGKLDQALVKFNKCVSRNKLLREEIDGLRAERVTFEKVHKKVEKDLAEKKKQMALIIEQSNQAYEQRDRALLEIAAIERLNRKEEDSYQQQVADLNEELEAVNGQLLNSTKRGQTALVIDPKEEEKRAAQRRVAARASEIARAEEEYAQQRREKLQTYEDAFREISVATGISDVDELVKVFIENEEHNFSLFRYSNEQAAEIERLEEAIQALREEEMLYKEDANVRDDRIEEMAKLESEMKSIEEQTAVYESKCNSHQKLLEGIMEEIKVRMPPIPTLFFNYFSLKQHTPITNMLCQLLLTRLDFKFDDEEGGSTITTDNILHYLGVIEEKASEILSKYQRMTGVSQSKIFESDTVGIRDQGAAAPITVNPPQLLDCSSDESGDEGGESIIKPLHRSDINYSKIASALSKRKTISSRRRGSTIFQPRRLSLH</sequence>
<proteinExistence type="predicted"/>
<organism evidence="5 6">
    <name type="scientific">Discostella pseudostelligera</name>
    <dbReference type="NCBI Taxonomy" id="259834"/>
    <lineage>
        <taxon>Eukaryota</taxon>
        <taxon>Sar</taxon>
        <taxon>Stramenopiles</taxon>
        <taxon>Ochrophyta</taxon>
        <taxon>Bacillariophyta</taxon>
        <taxon>Coscinodiscophyceae</taxon>
        <taxon>Thalassiosirophycidae</taxon>
        <taxon>Stephanodiscales</taxon>
        <taxon>Stephanodiscaceae</taxon>
        <taxon>Discostella</taxon>
    </lineage>
</organism>
<feature type="region of interest" description="Disordered" evidence="3">
    <location>
        <begin position="1"/>
        <end position="49"/>
    </location>
</feature>
<feature type="domain" description="ODAD1 central coiled coil region" evidence="4">
    <location>
        <begin position="173"/>
        <end position="448"/>
    </location>
</feature>
<evidence type="ECO:0000256" key="1">
    <source>
        <dbReference type="ARBA" id="ARBA00023054"/>
    </source>
</evidence>
<evidence type="ECO:0000256" key="2">
    <source>
        <dbReference type="SAM" id="Coils"/>
    </source>
</evidence>
<dbReference type="InterPro" id="IPR051876">
    <property type="entry name" value="ODA-DC/CCD"/>
</dbReference>
<comment type="caution">
    <text evidence="5">The sequence shown here is derived from an EMBL/GenBank/DDBJ whole genome shotgun (WGS) entry which is preliminary data.</text>
</comment>
<keyword evidence="1 2" id="KW-0175">Coiled coil</keyword>
<evidence type="ECO:0000256" key="3">
    <source>
        <dbReference type="SAM" id="MobiDB-lite"/>
    </source>
</evidence>
<name>A0ABD3MQJ3_9STRA</name>